<dbReference type="Pfam" id="PF24758">
    <property type="entry name" value="LRR_At5g56370"/>
    <property type="match status" value="1"/>
</dbReference>
<dbReference type="SUPFAM" id="SSF81383">
    <property type="entry name" value="F-box domain"/>
    <property type="match status" value="1"/>
</dbReference>
<dbReference type="InterPro" id="IPR001810">
    <property type="entry name" value="F-box_dom"/>
</dbReference>
<dbReference type="PANTHER" id="PTHR31900:SF30">
    <property type="entry name" value="SUPERFAMILY PROTEIN, PUTATIVE-RELATED"/>
    <property type="match status" value="1"/>
</dbReference>
<dbReference type="SUPFAM" id="SSF52047">
    <property type="entry name" value="RNI-like"/>
    <property type="match status" value="1"/>
</dbReference>
<organism evidence="3 4">
    <name type="scientific">Paspalum notatum var. saurae</name>
    <dbReference type="NCBI Taxonomy" id="547442"/>
    <lineage>
        <taxon>Eukaryota</taxon>
        <taxon>Viridiplantae</taxon>
        <taxon>Streptophyta</taxon>
        <taxon>Embryophyta</taxon>
        <taxon>Tracheophyta</taxon>
        <taxon>Spermatophyta</taxon>
        <taxon>Magnoliopsida</taxon>
        <taxon>Liliopsida</taxon>
        <taxon>Poales</taxon>
        <taxon>Poaceae</taxon>
        <taxon>PACMAD clade</taxon>
        <taxon>Panicoideae</taxon>
        <taxon>Andropogonodae</taxon>
        <taxon>Paspaleae</taxon>
        <taxon>Paspalinae</taxon>
        <taxon>Paspalum</taxon>
    </lineage>
</organism>
<evidence type="ECO:0000313" key="3">
    <source>
        <dbReference type="EMBL" id="WVZ57379.1"/>
    </source>
</evidence>
<sequence length="392" mass="43816">MEPSASLVAAEAADPLAYFPAHLLDEILGRVDLCDAVRTSALSRAWRGRWESVPGLALSFPDGTPPSAIGGVLLLYTAPRVSGFACEVDEESAYHLDHWLTALSRRSVQSISIRAYLEGERFPLHSSIFSCAHLVSLHLELYVIPLIPVGFAGFPVLEELYLSHVEFQDSDVMEMEAPFQAIIRRSPLLCVLALDGLYHSSWDNFGYDLGGFLAGLYQFRELTFLAPDGYVDIGTLPTFYNLKSLELTTCFIDINPILVMFSLMRSSPNLEKFKMQIQKPEIVADWDFLNAQWTDDMCANLQIVEIISDPIRQWLPISFMKLVLSKASLLRTLSVDVCLGSQDDPLNELLTCRRASAQAQVLFEASLASMVTPRGVLTFCHAEVQLERFWNL</sequence>
<dbReference type="Proteomes" id="UP001341281">
    <property type="component" value="Chromosome 02"/>
</dbReference>
<keyword evidence="4" id="KW-1185">Reference proteome</keyword>
<proteinExistence type="predicted"/>
<evidence type="ECO:0000259" key="2">
    <source>
        <dbReference type="Pfam" id="PF24758"/>
    </source>
</evidence>
<dbReference type="EMBL" id="CP144746">
    <property type="protein sequence ID" value="WVZ57378.1"/>
    <property type="molecule type" value="Genomic_DNA"/>
</dbReference>
<evidence type="ECO:0000313" key="4">
    <source>
        <dbReference type="Proteomes" id="UP001341281"/>
    </source>
</evidence>
<evidence type="ECO:0000259" key="1">
    <source>
        <dbReference type="Pfam" id="PF00646"/>
    </source>
</evidence>
<gene>
    <name evidence="3" type="ORF">U9M48_007770</name>
</gene>
<name>A0AAQ3SN59_PASNO</name>
<dbReference type="PANTHER" id="PTHR31900">
    <property type="entry name" value="F-BOX/RNI SUPERFAMILY PROTEIN-RELATED"/>
    <property type="match status" value="1"/>
</dbReference>
<protein>
    <recommendedName>
        <fullName evidence="5">F-box domain-containing protein</fullName>
    </recommendedName>
</protein>
<dbReference type="InterPro" id="IPR050232">
    <property type="entry name" value="FBL13/AtMIF1-like"/>
</dbReference>
<feature type="domain" description="F-box" evidence="1">
    <location>
        <begin position="20"/>
        <end position="53"/>
    </location>
</feature>
<dbReference type="InterPro" id="IPR055411">
    <property type="entry name" value="LRR_FXL15/At3g58940/PEG3-like"/>
</dbReference>
<dbReference type="InterPro" id="IPR036047">
    <property type="entry name" value="F-box-like_dom_sf"/>
</dbReference>
<accession>A0AAQ3SN59</accession>
<dbReference type="Gene3D" id="3.80.10.10">
    <property type="entry name" value="Ribonuclease Inhibitor"/>
    <property type="match status" value="1"/>
</dbReference>
<evidence type="ECO:0008006" key="5">
    <source>
        <dbReference type="Google" id="ProtNLM"/>
    </source>
</evidence>
<dbReference type="InterPro" id="IPR032675">
    <property type="entry name" value="LRR_dom_sf"/>
</dbReference>
<feature type="domain" description="F-box/LRR-repeat protein 15/At3g58940/PEG3-like LRR" evidence="2">
    <location>
        <begin position="96"/>
        <end position="196"/>
    </location>
</feature>
<reference evidence="3 4" key="1">
    <citation type="submission" date="2024-02" db="EMBL/GenBank/DDBJ databases">
        <title>High-quality chromosome-scale genome assembly of Pensacola bahiagrass (Paspalum notatum Flugge var. saurae).</title>
        <authorList>
            <person name="Vega J.M."/>
            <person name="Podio M."/>
            <person name="Orjuela J."/>
            <person name="Siena L.A."/>
            <person name="Pessino S.C."/>
            <person name="Combes M.C."/>
            <person name="Mariac C."/>
            <person name="Albertini E."/>
            <person name="Pupilli F."/>
            <person name="Ortiz J.P.A."/>
            <person name="Leblanc O."/>
        </authorList>
    </citation>
    <scope>NUCLEOTIDE SEQUENCE [LARGE SCALE GENOMIC DNA]</scope>
    <source>
        <strain evidence="3">R1</strain>
        <tissue evidence="3">Leaf</tissue>
    </source>
</reference>
<dbReference type="AlphaFoldDB" id="A0AAQ3SN59"/>
<dbReference type="Pfam" id="PF00646">
    <property type="entry name" value="F-box"/>
    <property type="match status" value="1"/>
</dbReference>
<dbReference type="EMBL" id="CP144746">
    <property type="protein sequence ID" value="WVZ57379.1"/>
    <property type="molecule type" value="Genomic_DNA"/>
</dbReference>